<feature type="compositionally biased region" description="Low complexity" evidence="6">
    <location>
        <begin position="1"/>
        <end position="30"/>
    </location>
</feature>
<feature type="region of interest" description="Disordered" evidence="6">
    <location>
        <begin position="889"/>
        <end position="918"/>
    </location>
</feature>
<reference evidence="9" key="2">
    <citation type="submission" date="2021-04" db="EMBL/GenBank/DDBJ databases">
        <authorList>
            <person name="Gilroy R."/>
        </authorList>
    </citation>
    <scope>NUCLEOTIDE SEQUENCE</scope>
    <source>
        <strain evidence="9">CHK33-7979</strain>
    </source>
</reference>
<reference evidence="9" key="1">
    <citation type="journal article" date="2021" name="PeerJ">
        <title>Extensive microbial diversity within the chicken gut microbiome revealed by metagenomics and culture.</title>
        <authorList>
            <person name="Gilroy R."/>
            <person name="Ravi A."/>
            <person name="Getino M."/>
            <person name="Pursley I."/>
            <person name="Horton D.L."/>
            <person name="Alikhan N.F."/>
            <person name="Baker D."/>
            <person name="Gharbi K."/>
            <person name="Hall N."/>
            <person name="Watson M."/>
            <person name="Adriaenssens E.M."/>
            <person name="Foster-Nyarko E."/>
            <person name="Jarju S."/>
            <person name="Secka A."/>
            <person name="Antonio M."/>
            <person name="Oren A."/>
            <person name="Chaudhuri R.R."/>
            <person name="La Ragione R."/>
            <person name="Hildebrand F."/>
            <person name="Pallen M.J."/>
        </authorList>
    </citation>
    <scope>NUCLEOTIDE SEQUENCE</scope>
    <source>
        <strain evidence="9">CHK33-7979</strain>
    </source>
</reference>
<dbReference type="PROSITE" id="PS50901">
    <property type="entry name" value="FTSK"/>
    <property type="match status" value="1"/>
</dbReference>
<evidence type="ECO:0000256" key="1">
    <source>
        <dbReference type="ARBA" id="ARBA00006474"/>
    </source>
</evidence>
<comment type="caution">
    <text evidence="9">The sequence shown here is derived from an EMBL/GenBank/DDBJ whole genome shotgun (WGS) entry which is preliminary data.</text>
</comment>
<dbReference type="InterPro" id="IPR041027">
    <property type="entry name" value="FtsK_alpha"/>
</dbReference>
<feature type="region of interest" description="Disordered" evidence="6">
    <location>
        <begin position="1"/>
        <end position="44"/>
    </location>
</feature>
<dbReference type="Pfam" id="PF01580">
    <property type="entry name" value="FtsK_SpoIIIE"/>
    <property type="match status" value="1"/>
</dbReference>
<feature type="transmembrane region" description="Helical" evidence="7">
    <location>
        <begin position="85"/>
        <end position="104"/>
    </location>
</feature>
<evidence type="ECO:0000256" key="7">
    <source>
        <dbReference type="SAM" id="Phobius"/>
    </source>
</evidence>
<feature type="binding site" evidence="5">
    <location>
        <begin position="551"/>
        <end position="558"/>
    </location>
    <ligand>
        <name>ATP</name>
        <dbReference type="ChEBI" id="CHEBI:30616"/>
    </ligand>
</feature>
<dbReference type="CDD" id="cd01127">
    <property type="entry name" value="TrwB_TraG_TraD_VirD4"/>
    <property type="match status" value="1"/>
</dbReference>
<dbReference type="InterPro" id="IPR027417">
    <property type="entry name" value="P-loop_NTPase"/>
</dbReference>
<dbReference type="GO" id="GO:0003677">
    <property type="term" value="F:DNA binding"/>
    <property type="evidence" value="ECO:0007669"/>
    <property type="project" value="UniProtKB-KW"/>
</dbReference>
<name>A0A9D1Z3Z4_9FIRM</name>
<keyword evidence="4" id="KW-0238">DNA-binding</keyword>
<dbReference type="InterPro" id="IPR002543">
    <property type="entry name" value="FtsK_dom"/>
</dbReference>
<dbReference type="Proteomes" id="UP000886824">
    <property type="component" value="Unassembled WGS sequence"/>
</dbReference>
<dbReference type="Gene3D" id="3.40.50.300">
    <property type="entry name" value="P-loop containing nucleotide triphosphate hydrolases"/>
    <property type="match status" value="1"/>
</dbReference>
<dbReference type="SUPFAM" id="SSF52540">
    <property type="entry name" value="P-loop containing nucleoside triphosphate hydrolases"/>
    <property type="match status" value="1"/>
</dbReference>
<keyword evidence="7" id="KW-1133">Transmembrane helix</keyword>
<dbReference type="Gene3D" id="1.10.10.10">
    <property type="entry name" value="Winged helix-like DNA-binding domain superfamily/Winged helix DNA-binding domain"/>
    <property type="match status" value="1"/>
</dbReference>
<dbReference type="PANTHER" id="PTHR22683">
    <property type="entry name" value="SPORULATION PROTEIN RELATED"/>
    <property type="match status" value="1"/>
</dbReference>
<keyword evidence="2 5" id="KW-0547">Nucleotide-binding</keyword>
<evidence type="ECO:0000256" key="6">
    <source>
        <dbReference type="SAM" id="MobiDB-lite"/>
    </source>
</evidence>
<dbReference type="InterPro" id="IPR036388">
    <property type="entry name" value="WH-like_DNA-bd_sf"/>
</dbReference>
<feature type="transmembrane region" description="Helical" evidence="7">
    <location>
        <begin position="51"/>
        <end position="70"/>
    </location>
</feature>
<dbReference type="Gene3D" id="3.30.980.40">
    <property type="match status" value="1"/>
</dbReference>
<dbReference type="GO" id="GO:0005524">
    <property type="term" value="F:ATP binding"/>
    <property type="evidence" value="ECO:0007669"/>
    <property type="project" value="UniProtKB-UniRule"/>
</dbReference>
<dbReference type="SMART" id="SM00382">
    <property type="entry name" value="AAA"/>
    <property type="match status" value="1"/>
</dbReference>
<protein>
    <submittedName>
        <fullName evidence="9">DNA translocase FtsK</fullName>
    </submittedName>
</protein>
<evidence type="ECO:0000259" key="8">
    <source>
        <dbReference type="PROSITE" id="PS50901"/>
    </source>
</evidence>
<dbReference type="AlphaFoldDB" id="A0A9D1Z3Z4"/>
<dbReference type="Pfam" id="PF17854">
    <property type="entry name" value="FtsK_alpha"/>
    <property type="match status" value="1"/>
</dbReference>
<feature type="region of interest" description="Disordered" evidence="6">
    <location>
        <begin position="215"/>
        <end position="314"/>
    </location>
</feature>
<evidence type="ECO:0000313" key="10">
    <source>
        <dbReference type="Proteomes" id="UP000886824"/>
    </source>
</evidence>
<evidence type="ECO:0000256" key="4">
    <source>
        <dbReference type="ARBA" id="ARBA00023125"/>
    </source>
</evidence>
<dbReference type="InterPro" id="IPR050206">
    <property type="entry name" value="FtsK/SpoIIIE/SftA"/>
</dbReference>
<feature type="domain" description="FtsK" evidence="8">
    <location>
        <begin position="534"/>
        <end position="725"/>
    </location>
</feature>
<dbReference type="SUPFAM" id="SSF46785">
    <property type="entry name" value="Winged helix' DNA-binding domain"/>
    <property type="match status" value="1"/>
</dbReference>
<dbReference type="EMBL" id="DXCX01000055">
    <property type="protein sequence ID" value="HIY73397.1"/>
    <property type="molecule type" value="Genomic_DNA"/>
</dbReference>
<dbReference type="InterPro" id="IPR003593">
    <property type="entry name" value="AAA+_ATPase"/>
</dbReference>
<dbReference type="InterPro" id="IPR036390">
    <property type="entry name" value="WH_DNA-bd_sf"/>
</dbReference>
<evidence type="ECO:0000256" key="2">
    <source>
        <dbReference type="ARBA" id="ARBA00022741"/>
    </source>
</evidence>
<organism evidence="9 10">
    <name type="scientific">Candidatus Intestinimonas merdavium</name>
    <dbReference type="NCBI Taxonomy" id="2838622"/>
    <lineage>
        <taxon>Bacteria</taxon>
        <taxon>Bacillati</taxon>
        <taxon>Bacillota</taxon>
        <taxon>Clostridia</taxon>
        <taxon>Eubacteriales</taxon>
        <taxon>Intestinimonas</taxon>
    </lineage>
</organism>
<proteinExistence type="inferred from homology"/>
<feature type="compositionally biased region" description="Basic and acidic residues" evidence="6">
    <location>
        <begin position="253"/>
        <end position="270"/>
    </location>
</feature>
<dbReference type="Pfam" id="PF09397">
    <property type="entry name" value="FtsK_gamma"/>
    <property type="match status" value="1"/>
</dbReference>
<feature type="compositionally biased region" description="Pro residues" evidence="6">
    <location>
        <begin position="294"/>
        <end position="311"/>
    </location>
</feature>
<feature type="compositionally biased region" description="Basic and acidic residues" evidence="6">
    <location>
        <begin position="224"/>
        <end position="242"/>
    </location>
</feature>
<dbReference type="InterPro" id="IPR018541">
    <property type="entry name" value="Ftsk_gamma"/>
</dbReference>
<sequence length="918" mass="99593">MATTQKKTTGGKRTASSGGKRSGSGTSTARKSGGSRSRNTAPQPKPIRREVGAVVCLLLAFFAAFGYFNIQALFIDLFCSLLKGLFGYGFWLVPPMLVVASYILAFHRGRPVRLRLWCALLTPMVMGAILHLFLFRGKFAFGAGAVGELWKQGEMVRCGGVVSGLIAETLTLVFSPIGAGLILILAQLLMFLGAFHLSIPEIVDAIRNRPIPEYEYEEEEEPEPVEKPVRRRPEPARRRADIDIPVDDGPAPRQERPQPRSLFPRKERFFNRKAGAMPPDQVLTGARPMAEEPGPTPTVPQPEPTPAPVAEPAPVASPVVDMPPVQPVGMVQMPEPVAPQPEPEIPMTPLPTPAPMPMPEITREPAVEKVSAKETQTEAAKVEEDIQKTLAENPPAVYQYPPVSLLTEGAADVGNGAQAELKMNQERLADTIRSFGIEAQISDVTRGPSVTRYEVELDQGVRLNKLTNLSDDIALALGATGVRIAPIPDKIATVGIEVPNKLVSPVYIHEVIDSKEFRDHPSKVAFAVGKDIAGNCIVGNIAKLPHLLIAGTTGSGKSVCTNSLIISLLYKATPEEVRLIMVDPKMVELGIYNGIPHLLIPVVTDPKKAAGALQWAVTEMMKRYRAFSEVGVRDLASYNTHAAKTEGMEKMPQIVVVIDELADLMLVAAKEVEESICRVAQMGRAAGMHLIIATQRPSADVITGLMKANIPSRIAFAVASALESRIILDTTGAEKLVGRGDMLYFPLGSGKPLRVQGCLISDEEVADVVSFIKAQSTVEYDESVIHEIEQHAAEKEKGGKGVGGSAPDEVGDEYDELLPAAIEVVVETGQASVSMLQRRLKLGYSRAARLVDQMEEKGVVGPFEGSKPRQVLITKEQWQEMQFKQGMVDHAPEPVPDELEFEGDAIPQSREMPPFDMD</sequence>
<evidence type="ECO:0000256" key="5">
    <source>
        <dbReference type="PROSITE-ProRule" id="PRU00289"/>
    </source>
</evidence>
<keyword evidence="3 5" id="KW-0067">ATP-binding</keyword>
<evidence type="ECO:0000313" key="9">
    <source>
        <dbReference type="EMBL" id="HIY73397.1"/>
    </source>
</evidence>
<accession>A0A9D1Z3Z4</accession>
<dbReference type="SMART" id="SM00843">
    <property type="entry name" value="Ftsk_gamma"/>
    <property type="match status" value="1"/>
</dbReference>
<comment type="similarity">
    <text evidence="1">Belongs to the FtsK/SpoIIIE/SftA family.</text>
</comment>
<evidence type="ECO:0000256" key="3">
    <source>
        <dbReference type="ARBA" id="ARBA00022840"/>
    </source>
</evidence>
<keyword evidence="7" id="KW-0812">Transmembrane</keyword>
<gene>
    <name evidence="9" type="ORF">H9826_05415</name>
</gene>
<keyword evidence="7" id="KW-0472">Membrane</keyword>
<feature type="transmembrane region" description="Helical" evidence="7">
    <location>
        <begin position="116"/>
        <end position="135"/>
    </location>
</feature>
<dbReference type="GO" id="GO:0016020">
    <property type="term" value="C:membrane"/>
    <property type="evidence" value="ECO:0007669"/>
    <property type="project" value="UniProtKB-SubCell"/>
</dbReference>
<dbReference type="PANTHER" id="PTHR22683:SF41">
    <property type="entry name" value="DNA TRANSLOCASE FTSK"/>
    <property type="match status" value="1"/>
</dbReference>